<dbReference type="AlphaFoldDB" id="A0A6G4WXX2"/>
<dbReference type="PANTHER" id="PTHR43784">
    <property type="entry name" value="GDSL-LIKE LIPASE/ACYLHYDROLASE, PUTATIVE (AFU_ORTHOLOGUE AFUA_2G00820)-RELATED"/>
    <property type="match status" value="1"/>
</dbReference>
<dbReference type="Pfam" id="PF13472">
    <property type="entry name" value="Lipase_GDSL_2"/>
    <property type="match status" value="1"/>
</dbReference>
<reference evidence="3 4" key="1">
    <citation type="submission" date="2020-02" db="EMBL/GenBank/DDBJ databases">
        <title>Whole-genome analyses of novel actinobacteria.</title>
        <authorList>
            <person name="Sahin N."/>
            <person name="Tatar D."/>
        </authorList>
    </citation>
    <scope>NUCLEOTIDE SEQUENCE [LARGE SCALE GENOMIC DNA]</scope>
    <source>
        <strain evidence="3 4">SB3404</strain>
    </source>
</reference>
<dbReference type="InterPro" id="IPR013830">
    <property type="entry name" value="SGNH_hydro"/>
</dbReference>
<keyword evidence="3" id="KW-0378">Hydrolase</keyword>
<dbReference type="SUPFAM" id="SSF52266">
    <property type="entry name" value="SGNH hydrolase"/>
    <property type="match status" value="1"/>
</dbReference>
<sequence length="435" mass="45929">MGSNRFLTRRRTVLAGGLTLLAAGPAAAAERAAPGHGHRPGWTGTWAAAPTGVPASADTVFEDQTLRQVVHTSIAGDRLRVRLTNEFGEQPLVVGEAQLARGASGGSGTAIEPGSERVLRFGGRGHLVLPPGAARWSDPVPLRSPAGSDLVVSVYLPRRTRAATVHSSAFQHGYVAAGNVVGKTDIEPVSTNTSWHFLSGVAARTAPGHRPRAVVTLGDSITDGSVTEVGANHRWPDHLARRLREAPGPDPVGVLNAGIGGNRLLRDPNPPAGSPAEDYAAYFGESGLRRFDRDVARQPGVRYVTVLLGVNDLGHPGRDAPVDEEVTAAELIAGHRRLIARSHARGLRVLGGTVLPFKGDSLGFYTPEREAARTALNRWIRTGGGYDGVIDFDAAVRDPADPERLRAGFDSGDGLHPNDAGMSAMAEAVPLRFFR</sequence>
<dbReference type="PANTHER" id="PTHR43784:SF2">
    <property type="entry name" value="GDSL-LIKE LIPASE_ACYLHYDROLASE, PUTATIVE (AFU_ORTHOLOGUE AFUA_2G00820)-RELATED"/>
    <property type="match status" value="1"/>
</dbReference>
<dbReference type="Gene3D" id="3.40.50.1110">
    <property type="entry name" value="SGNH hydrolase"/>
    <property type="match status" value="1"/>
</dbReference>
<dbReference type="InterPro" id="IPR053140">
    <property type="entry name" value="GDSL_Rv0518-like"/>
</dbReference>
<proteinExistence type="predicted"/>
<organism evidence="3 4">
    <name type="scientific">Streptomyces boncukensis</name>
    <dbReference type="NCBI Taxonomy" id="2711219"/>
    <lineage>
        <taxon>Bacteria</taxon>
        <taxon>Bacillati</taxon>
        <taxon>Actinomycetota</taxon>
        <taxon>Actinomycetes</taxon>
        <taxon>Kitasatosporales</taxon>
        <taxon>Streptomycetaceae</taxon>
        <taxon>Streptomyces</taxon>
    </lineage>
</organism>
<keyword evidence="1" id="KW-0732">Signal</keyword>
<keyword evidence="4" id="KW-1185">Reference proteome</keyword>
<feature type="chain" id="PRO_5026283780" evidence="1">
    <location>
        <begin position="29"/>
        <end position="435"/>
    </location>
</feature>
<dbReference type="CDD" id="cd01830">
    <property type="entry name" value="XynE_like"/>
    <property type="match status" value="1"/>
</dbReference>
<evidence type="ECO:0000256" key="1">
    <source>
        <dbReference type="SAM" id="SignalP"/>
    </source>
</evidence>
<accession>A0A6G4WXX2</accession>
<gene>
    <name evidence="3" type="ORF">G5C65_16655</name>
</gene>
<dbReference type="EMBL" id="JAAKZZ010000155">
    <property type="protein sequence ID" value="NGO69958.1"/>
    <property type="molecule type" value="Genomic_DNA"/>
</dbReference>
<evidence type="ECO:0000313" key="4">
    <source>
        <dbReference type="Proteomes" id="UP000477722"/>
    </source>
</evidence>
<evidence type="ECO:0000259" key="2">
    <source>
        <dbReference type="Pfam" id="PF13472"/>
    </source>
</evidence>
<dbReference type="Proteomes" id="UP000477722">
    <property type="component" value="Unassembled WGS sequence"/>
</dbReference>
<comment type="caution">
    <text evidence="3">The sequence shown here is derived from an EMBL/GenBank/DDBJ whole genome shotgun (WGS) entry which is preliminary data.</text>
</comment>
<dbReference type="InterPro" id="IPR036514">
    <property type="entry name" value="SGNH_hydro_sf"/>
</dbReference>
<evidence type="ECO:0000313" key="3">
    <source>
        <dbReference type="EMBL" id="NGO69958.1"/>
    </source>
</evidence>
<feature type="signal peptide" evidence="1">
    <location>
        <begin position="1"/>
        <end position="28"/>
    </location>
</feature>
<protein>
    <submittedName>
        <fullName evidence="3">SGNH/GDSL hydrolase family protein</fullName>
    </submittedName>
</protein>
<name>A0A6G4WXX2_9ACTN</name>
<dbReference type="GO" id="GO:0016787">
    <property type="term" value="F:hydrolase activity"/>
    <property type="evidence" value="ECO:0007669"/>
    <property type="project" value="UniProtKB-KW"/>
</dbReference>
<feature type="domain" description="SGNH hydrolase-type esterase" evidence="2">
    <location>
        <begin position="217"/>
        <end position="422"/>
    </location>
</feature>
<dbReference type="RefSeq" id="WP_165299636.1">
    <property type="nucleotide sequence ID" value="NZ_JAAKZZ010000155.1"/>
</dbReference>